<feature type="compositionally biased region" description="Low complexity" evidence="1">
    <location>
        <begin position="45"/>
        <end position="55"/>
    </location>
</feature>
<reference evidence="2 3" key="1">
    <citation type="submission" date="2014-03" db="EMBL/GenBank/DDBJ databases">
        <title>Draft genome of the hookworm Oesophagostomum dentatum.</title>
        <authorList>
            <person name="Mitreva M."/>
        </authorList>
    </citation>
    <scope>NUCLEOTIDE SEQUENCE [LARGE SCALE GENOMIC DNA]</scope>
    <source>
        <strain evidence="2 3">OD-Hann</strain>
    </source>
</reference>
<dbReference type="EMBL" id="KN559373">
    <property type="protein sequence ID" value="KHJ86798.1"/>
    <property type="molecule type" value="Genomic_DNA"/>
</dbReference>
<gene>
    <name evidence="2" type="ORF">OESDEN_13442</name>
</gene>
<feature type="compositionally biased region" description="Acidic residues" evidence="1">
    <location>
        <begin position="17"/>
        <end position="30"/>
    </location>
</feature>
<sequence length="178" mass="19899">MFTADAKQPPRRPEQSESSEEESETEGNEQGEDREGNDSALGMDQSSSSSSFTISSDEEEEEKNIDEPKEQEPVLRRRLKQAAGTEEIDDTVTAESDKNVDRDIAKKRVKKDKNSDLSANDEVTVEMEPETAEVSVQNNENEDPYEQKYPVDDKEALSMIPQSDGFDVMTLLSFPAEG</sequence>
<protein>
    <submittedName>
        <fullName evidence="2">Uncharacterized protein</fullName>
    </submittedName>
</protein>
<feature type="compositionally biased region" description="Basic and acidic residues" evidence="1">
    <location>
        <begin position="95"/>
        <end position="106"/>
    </location>
</feature>
<feature type="compositionally biased region" description="Basic and acidic residues" evidence="1">
    <location>
        <begin position="65"/>
        <end position="75"/>
    </location>
</feature>
<organism evidence="2 3">
    <name type="scientific">Oesophagostomum dentatum</name>
    <name type="common">Nodular worm</name>
    <dbReference type="NCBI Taxonomy" id="61180"/>
    <lineage>
        <taxon>Eukaryota</taxon>
        <taxon>Metazoa</taxon>
        <taxon>Ecdysozoa</taxon>
        <taxon>Nematoda</taxon>
        <taxon>Chromadorea</taxon>
        <taxon>Rhabditida</taxon>
        <taxon>Rhabditina</taxon>
        <taxon>Rhabditomorpha</taxon>
        <taxon>Strongyloidea</taxon>
        <taxon>Strongylidae</taxon>
        <taxon>Oesophagostomum</taxon>
    </lineage>
</organism>
<feature type="region of interest" description="Disordered" evidence="1">
    <location>
        <begin position="1"/>
        <end position="147"/>
    </location>
</feature>
<evidence type="ECO:0000313" key="2">
    <source>
        <dbReference type="EMBL" id="KHJ86798.1"/>
    </source>
</evidence>
<keyword evidence="3" id="KW-1185">Reference proteome</keyword>
<evidence type="ECO:0000313" key="3">
    <source>
        <dbReference type="Proteomes" id="UP000053660"/>
    </source>
</evidence>
<dbReference type="Proteomes" id="UP000053660">
    <property type="component" value="Unassembled WGS sequence"/>
</dbReference>
<proteinExistence type="predicted"/>
<evidence type="ECO:0000256" key="1">
    <source>
        <dbReference type="SAM" id="MobiDB-lite"/>
    </source>
</evidence>
<accession>A0A0B1SN87</accession>
<name>A0A0B1SN87_OESDE</name>
<dbReference type="AlphaFoldDB" id="A0A0B1SN87"/>